<dbReference type="InterPro" id="IPR032710">
    <property type="entry name" value="NTF2-like_dom_sf"/>
</dbReference>
<dbReference type="SUPFAM" id="SSF54427">
    <property type="entry name" value="NTF2-like"/>
    <property type="match status" value="1"/>
</dbReference>
<evidence type="ECO:0000259" key="1">
    <source>
        <dbReference type="Pfam" id="PF13577"/>
    </source>
</evidence>
<dbReference type="Proteomes" id="UP001268256">
    <property type="component" value="Unassembled WGS sequence"/>
</dbReference>
<accession>A0AAE4FRJ1</accession>
<comment type="caution">
    <text evidence="2">The sequence shown here is derived from an EMBL/GenBank/DDBJ whole genome shotgun (WGS) entry which is preliminary data.</text>
</comment>
<keyword evidence="3" id="KW-1185">Reference proteome</keyword>
<dbReference type="RefSeq" id="WP_322878083.1">
    <property type="nucleotide sequence ID" value="NZ_JAVMIP010000006.1"/>
</dbReference>
<evidence type="ECO:0000313" key="2">
    <source>
        <dbReference type="EMBL" id="MDS3860821.1"/>
    </source>
</evidence>
<sequence>MTALLELNAEQLLEELPQLLNESQISETISAYFAALNAEAYADIVALFAADGMLFPPFEDAVVGPKAISHYLQAEAVGMRAIPATYQLIRTNNSTNEQRVLVRGSVQLPLFNVNVAWDFCLTVSGKIKSVRVNLLASLEELVKFRSQ</sequence>
<dbReference type="Pfam" id="PF13577">
    <property type="entry name" value="SnoaL_4"/>
    <property type="match status" value="1"/>
</dbReference>
<organism evidence="2 3">
    <name type="scientific">Pseudocalidococcus azoricus BACA0444</name>
    <dbReference type="NCBI Taxonomy" id="2918990"/>
    <lineage>
        <taxon>Bacteria</taxon>
        <taxon>Bacillati</taxon>
        <taxon>Cyanobacteriota</taxon>
        <taxon>Cyanophyceae</taxon>
        <taxon>Acaryochloridales</taxon>
        <taxon>Thermosynechococcaceae</taxon>
        <taxon>Pseudocalidococcus</taxon>
        <taxon>Pseudocalidococcus azoricus</taxon>
    </lineage>
</organism>
<dbReference type="InterPro" id="IPR037401">
    <property type="entry name" value="SnoaL-like"/>
</dbReference>
<protein>
    <submittedName>
        <fullName evidence="2">Nuclear transport factor 2 family protein</fullName>
    </submittedName>
</protein>
<gene>
    <name evidence="2" type="ORF">RIF25_08340</name>
</gene>
<name>A0AAE4FRJ1_9CYAN</name>
<proteinExistence type="predicted"/>
<dbReference type="Gene3D" id="3.10.450.50">
    <property type="match status" value="1"/>
</dbReference>
<evidence type="ECO:0000313" key="3">
    <source>
        <dbReference type="Proteomes" id="UP001268256"/>
    </source>
</evidence>
<dbReference type="EMBL" id="JAVMIP010000006">
    <property type="protein sequence ID" value="MDS3860821.1"/>
    <property type="molecule type" value="Genomic_DNA"/>
</dbReference>
<dbReference type="AlphaFoldDB" id="A0AAE4FRJ1"/>
<feature type="domain" description="SnoaL-like" evidence="1">
    <location>
        <begin position="18"/>
        <end position="80"/>
    </location>
</feature>
<reference evidence="3" key="1">
    <citation type="submission" date="2023-07" db="EMBL/GenBank/DDBJ databases">
        <authorList>
            <person name="Luz R."/>
            <person name="Cordeiro R."/>
            <person name="Fonseca A."/>
            <person name="Goncalves V."/>
        </authorList>
    </citation>
    <scope>NUCLEOTIDE SEQUENCE [LARGE SCALE GENOMIC DNA]</scope>
    <source>
        <strain evidence="3">BACA0444</strain>
    </source>
</reference>